<reference evidence="2 3" key="1">
    <citation type="submission" date="2018-09" db="EMBL/GenBank/DDBJ databases">
        <title>Genome sequencing of strain 6GH32-13.</title>
        <authorList>
            <person name="Weon H.-Y."/>
            <person name="Heo J."/>
            <person name="Kwon S.-W."/>
        </authorList>
    </citation>
    <scope>NUCLEOTIDE SEQUENCE [LARGE SCALE GENOMIC DNA]</scope>
    <source>
        <strain evidence="2 3">5GH32-13</strain>
    </source>
</reference>
<dbReference type="NCBIfam" id="TIGR00199">
    <property type="entry name" value="PncC_domain"/>
    <property type="match status" value="1"/>
</dbReference>
<dbReference type="GO" id="GO:0016787">
    <property type="term" value="F:hydrolase activity"/>
    <property type="evidence" value="ECO:0007669"/>
    <property type="project" value="UniProtKB-KW"/>
</dbReference>
<dbReference type="InterPro" id="IPR008136">
    <property type="entry name" value="CinA_C"/>
</dbReference>
<dbReference type="InterPro" id="IPR036653">
    <property type="entry name" value="CinA-like_C"/>
</dbReference>
<dbReference type="Pfam" id="PF02464">
    <property type="entry name" value="CinA"/>
    <property type="match status" value="1"/>
</dbReference>
<accession>A0A3B7MEH4</accession>
<sequence length="161" mass="17333">MLFENKANTIRALLAARHETIAVAESVTAGYVQAILSSAEEASFFFQGGITTYNLGQKCKHLHIDPIEAEFSNCVSAKVALQMSIGVQKLFMSDYGIAITGYAAPLPEKGIHDIFAYVAATYKGEVLTLEKINSSAGAAPAVQVDYAEQVLRILEGCLERS</sequence>
<feature type="domain" description="CinA C-terminal" evidence="1">
    <location>
        <begin position="6"/>
        <end position="156"/>
    </location>
</feature>
<evidence type="ECO:0000259" key="1">
    <source>
        <dbReference type="Pfam" id="PF02464"/>
    </source>
</evidence>
<proteinExistence type="predicted"/>
<evidence type="ECO:0000313" key="2">
    <source>
        <dbReference type="EMBL" id="AXY72682.1"/>
    </source>
</evidence>
<organism evidence="2 3">
    <name type="scientific">Paraflavitalea soli</name>
    <dbReference type="NCBI Taxonomy" id="2315862"/>
    <lineage>
        <taxon>Bacteria</taxon>
        <taxon>Pseudomonadati</taxon>
        <taxon>Bacteroidota</taxon>
        <taxon>Chitinophagia</taxon>
        <taxon>Chitinophagales</taxon>
        <taxon>Chitinophagaceae</taxon>
        <taxon>Paraflavitalea</taxon>
    </lineage>
</organism>
<dbReference type="Gene3D" id="3.90.950.20">
    <property type="entry name" value="CinA-like"/>
    <property type="match status" value="1"/>
</dbReference>
<keyword evidence="2" id="KW-0378">Hydrolase</keyword>
<dbReference type="RefSeq" id="WP_119048520.1">
    <property type="nucleotide sequence ID" value="NZ_CP032157.1"/>
</dbReference>
<dbReference type="Proteomes" id="UP000263900">
    <property type="component" value="Chromosome"/>
</dbReference>
<dbReference type="AlphaFoldDB" id="A0A3B7MEH4"/>
<protein>
    <submittedName>
        <fullName evidence="2">Nicotinamide-nucleotide amidohydrolase family protein</fullName>
    </submittedName>
</protein>
<dbReference type="SUPFAM" id="SSF142433">
    <property type="entry name" value="CinA-like"/>
    <property type="match status" value="1"/>
</dbReference>
<name>A0A3B7MEH4_9BACT</name>
<dbReference type="OrthoDB" id="1252536at2"/>
<evidence type="ECO:0000313" key="3">
    <source>
        <dbReference type="Proteomes" id="UP000263900"/>
    </source>
</evidence>
<dbReference type="EMBL" id="CP032157">
    <property type="protein sequence ID" value="AXY72682.1"/>
    <property type="molecule type" value="Genomic_DNA"/>
</dbReference>
<keyword evidence="3" id="KW-1185">Reference proteome</keyword>
<gene>
    <name evidence="2" type="ORF">D3H65_01255</name>
</gene>
<dbReference type="KEGG" id="pseg:D3H65_01255"/>